<evidence type="ECO:0000313" key="1">
    <source>
        <dbReference type="EMBL" id="GEU78902.1"/>
    </source>
</evidence>
<reference evidence="1" key="1">
    <citation type="journal article" date="2019" name="Sci. Rep.">
        <title>Draft genome of Tanacetum cinerariifolium, the natural source of mosquito coil.</title>
        <authorList>
            <person name="Yamashiro T."/>
            <person name="Shiraishi A."/>
            <person name="Satake H."/>
            <person name="Nakayama K."/>
        </authorList>
    </citation>
    <scope>NUCLEOTIDE SEQUENCE</scope>
</reference>
<organism evidence="1">
    <name type="scientific">Tanacetum cinerariifolium</name>
    <name type="common">Dalmatian daisy</name>
    <name type="synonym">Chrysanthemum cinerariifolium</name>
    <dbReference type="NCBI Taxonomy" id="118510"/>
    <lineage>
        <taxon>Eukaryota</taxon>
        <taxon>Viridiplantae</taxon>
        <taxon>Streptophyta</taxon>
        <taxon>Embryophyta</taxon>
        <taxon>Tracheophyta</taxon>
        <taxon>Spermatophyta</taxon>
        <taxon>Magnoliopsida</taxon>
        <taxon>eudicotyledons</taxon>
        <taxon>Gunneridae</taxon>
        <taxon>Pentapetalae</taxon>
        <taxon>asterids</taxon>
        <taxon>campanulids</taxon>
        <taxon>Asterales</taxon>
        <taxon>Asteraceae</taxon>
        <taxon>Asteroideae</taxon>
        <taxon>Anthemideae</taxon>
        <taxon>Anthemidinae</taxon>
        <taxon>Tanacetum</taxon>
    </lineage>
</organism>
<comment type="caution">
    <text evidence="1">The sequence shown here is derived from an EMBL/GenBank/DDBJ whole genome shotgun (WGS) entry which is preliminary data.</text>
</comment>
<name>A0A6L2N1A6_TANCI</name>
<accession>A0A6L2N1A6</accession>
<protein>
    <submittedName>
        <fullName evidence="1">Uncharacterized protein</fullName>
    </submittedName>
</protein>
<gene>
    <name evidence="1" type="ORF">Tci_050880</name>
</gene>
<proteinExistence type="predicted"/>
<dbReference type="EMBL" id="BKCJ010007767">
    <property type="protein sequence ID" value="GEU78902.1"/>
    <property type="molecule type" value="Genomic_DNA"/>
</dbReference>
<dbReference type="AlphaFoldDB" id="A0A6L2N1A6"/>
<sequence>MSVNSPKWVASVLREVAALNGGPRGGLLSRSHRITTFLGLGMKVGVPVWEVVWTMSMSEVADGGVGRRHSMGLKGGVWGWVWGLGLKLRVWMDLQRREEFCLVTGLKFGVENWTDYNNAEEPIPFRRRAFSSSLDGRPIRGKNVETLIKSEAFNKLDDNDAVSLCCVVSLGFACMANIVPATKDANVKRWPALYATQPTNEIDKKSYLITALLGHS</sequence>
<feature type="non-terminal residue" evidence="1">
    <location>
        <position position="216"/>
    </location>
</feature>